<dbReference type="InterPro" id="IPR027417">
    <property type="entry name" value="P-loop_NTPase"/>
</dbReference>
<gene>
    <name evidence="6" type="ORF">KKP3000_001903</name>
</gene>
<evidence type="ECO:0000256" key="2">
    <source>
        <dbReference type="ARBA" id="ARBA00011322"/>
    </source>
</evidence>
<evidence type="ECO:0000256" key="3">
    <source>
        <dbReference type="ARBA" id="ARBA00013368"/>
    </source>
</evidence>
<dbReference type="SUPFAM" id="SSF75712">
    <property type="entry name" value="Rad50 coiled-coil Zn hook"/>
    <property type="match status" value="1"/>
</dbReference>
<protein>
    <recommendedName>
        <fullName evidence="3">Nuclease SbcCD subunit C</fullName>
    </recommendedName>
</protein>
<dbReference type="InterPro" id="IPR038734">
    <property type="entry name" value="YhaN_AAA"/>
</dbReference>
<accession>A0ABV5AKA2</accession>
<dbReference type="PANTHER" id="PTHR32114:SF2">
    <property type="entry name" value="ABC TRANSPORTER ABCH.3"/>
    <property type="match status" value="1"/>
</dbReference>
<keyword evidence="7" id="KW-1185">Reference proteome</keyword>
<dbReference type="Proteomes" id="UP001579974">
    <property type="component" value="Unassembled WGS sequence"/>
</dbReference>
<proteinExistence type="inferred from homology"/>
<dbReference type="Pfam" id="PF13514">
    <property type="entry name" value="AAA_27"/>
    <property type="match status" value="1"/>
</dbReference>
<name>A0ABV5AKA2_9BACL</name>
<evidence type="ECO:0000259" key="5">
    <source>
        <dbReference type="Pfam" id="PF13514"/>
    </source>
</evidence>
<comment type="caution">
    <text evidence="6">The sequence shown here is derived from an EMBL/GenBank/DDBJ whole genome shotgun (WGS) entry which is preliminary data.</text>
</comment>
<reference evidence="6 7" key="1">
    <citation type="journal article" date="2024" name="Int. J. Mol. Sci.">
        <title>Exploration of Alicyclobacillus spp. Genome in Search of Antibiotic Resistance.</title>
        <authorList>
            <person name="Bucka-Kolendo J."/>
            <person name="Kiousi D.E."/>
            <person name="Dekowska A."/>
            <person name="Mikolajczuk-Szczyrba A."/>
            <person name="Karadedos D.M."/>
            <person name="Michael P."/>
            <person name="Galanis A."/>
            <person name="Sokolowska B."/>
        </authorList>
    </citation>
    <scope>NUCLEOTIDE SEQUENCE [LARGE SCALE GENOMIC DNA]</scope>
    <source>
        <strain evidence="6 7">KKP 3000</strain>
    </source>
</reference>
<keyword evidence="4" id="KW-0175">Coiled coil</keyword>
<feature type="coiled-coil region" evidence="4">
    <location>
        <begin position="173"/>
        <end position="200"/>
    </location>
</feature>
<dbReference type="Gene3D" id="3.40.50.300">
    <property type="entry name" value="P-loop containing nucleotide triphosphate hydrolases"/>
    <property type="match status" value="1"/>
</dbReference>
<dbReference type="RefSeq" id="WP_275474273.1">
    <property type="nucleotide sequence ID" value="NZ_CP162940.1"/>
</dbReference>
<organism evidence="6 7">
    <name type="scientific">Alicyclobacillus fastidiosus</name>
    <dbReference type="NCBI Taxonomy" id="392011"/>
    <lineage>
        <taxon>Bacteria</taxon>
        <taxon>Bacillati</taxon>
        <taxon>Bacillota</taxon>
        <taxon>Bacilli</taxon>
        <taxon>Bacillales</taxon>
        <taxon>Alicyclobacillaceae</taxon>
        <taxon>Alicyclobacillus</taxon>
    </lineage>
</organism>
<evidence type="ECO:0000313" key="7">
    <source>
        <dbReference type="Proteomes" id="UP001579974"/>
    </source>
</evidence>
<comment type="subunit">
    <text evidence="2">Heterodimer of SbcC and SbcD.</text>
</comment>
<feature type="domain" description="YhaN AAA" evidence="5">
    <location>
        <begin position="1"/>
        <end position="120"/>
    </location>
</feature>
<comment type="similarity">
    <text evidence="1">Belongs to the SMC family. SbcC subfamily.</text>
</comment>
<dbReference type="PANTHER" id="PTHR32114">
    <property type="entry name" value="ABC TRANSPORTER ABCH.3"/>
    <property type="match status" value="1"/>
</dbReference>
<evidence type="ECO:0000313" key="6">
    <source>
        <dbReference type="EMBL" id="MFB5192694.1"/>
    </source>
</evidence>
<evidence type="ECO:0000256" key="4">
    <source>
        <dbReference type="SAM" id="Coils"/>
    </source>
</evidence>
<sequence length="514" mass="58057">MRIKALTCENFKVFEKRSFTFGDNVSIRAENFRGKTSIAEAITVALYGVTLTGSPHVDHLIRTGAKKFDVSMIVEIKGEEHEITRVKGGRKTEVYLDGKTASQADVDKLLPDKERFLTVFVPGFFTDKPEREGREMLMNLIKPPSKEEVLAQLAPSDQERLKDESLRNPDELAKEKRAEIKEHEADIHRIEGRIEAVIERLSRVIPQPRTFDATELDALRAQLAADDSGVQVEIAQLQTRSKALGNEYQSLKRQLRVVPAAPYHDGDNCPVCQRELNGEALDSALAHHKSEAADIEAKNVEIVAKMHGLIEEGKQINERLEAIQTKPSADDTATKQRIQELEAEQRTVESHNRDVERMKREMEEERTSIQGLREQIEDLQSRQTRLQEVIRSIGEYRARLAEMQVEQLSKHLNRVSLQLFDVVKSTGEIKPAFHVLYDGKPFKSLSYSERIRANLEFCSLFNKVLGHDIPVYIDNAESITHFDAPAASQLFLATVTKGQELTVESEAQAKGDVA</sequence>
<evidence type="ECO:0000256" key="1">
    <source>
        <dbReference type="ARBA" id="ARBA00006930"/>
    </source>
</evidence>
<dbReference type="Gene3D" id="1.10.287.510">
    <property type="entry name" value="Helix hairpin bin"/>
    <property type="match status" value="1"/>
</dbReference>
<dbReference type="SUPFAM" id="SSF52540">
    <property type="entry name" value="P-loop containing nucleoside triphosphate hydrolases"/>
    <property type="match status" value="1"/>
</dbReference>
<dbReference type="EMBL" id="JBDXSU010000026">
    <property type="protein sequence ID" value="MFB5192694.1"/>
    <property type="molecule type" value="Genomic_DNA"/>
</dbReference>
<feature type="coiled-coil region" evidence="4">
    <location>
        <begin position="338"/>
        <end position="406"/>
    </location>
</feature>